<evidence type="ECO:0000313" key="2">
    <source>
        <dbReference type="EMBL" id="PXF45565.1"/>
    </source>
</evidence>
<protein>
    <submittedName>
        <fullName evidence="2">Uncharacterized protein</fullName>
    </submittedName>
</protein>
<comment type="caution">
    <text evidence="2">The sequence shown here is derived from an EMBL/GenBank/DDBJ whole genome shotgun (WGS) entry which is preliminary data.</text>
</comment>
<name>A0A2V3ITW4_9FLOR</name>
<organism evidence="2 3">
    <name type="scientific">Gracilariopsis chorda</name>
    <dbReference type="NCBI Taxonomy" id="448386"/>
    <lineage>
        <taxon>Eukaryota</taxon>
        <taxon>Rhodophyta</taxon>
        <taxon>Florideophyceae</taxon>
        <taxon>Rhodymeniophycidae</taxon>
        <taxon>Gracilariales</taxon>
        <taxon>Gracilariaceae</taxon>
        <taxon>Gracilariopsis</taxon>
    </lineage>
</organism>
<proteinExistence type="predicted"/>
<sequence>MEKDVGYEVGGHRNEHDEPMRAGPSKKKRRTKNDAISLEEKIEKLMDITTSTAMVSQIQKPKFDGLAVQQQLDIMRA</sequence>
<evidence type="ECO:0000256" key="1">
    <source>
        <dbReference type="SAM" id="MobiDB-lite"/>
    </source>
</evidence>
<dbReference type="AlphaFoldDB" id="A0A2V3ITW4"/>
<dbReference type="Proteomes" id="UP000247409">
    <property type="component" value="Unassembled WGS sequence"/>
</dbReference>
<reference evidence="2 3" key="1">
    <citation type="journal article" date="2018" name="Mol. Biol. Evol.">
        <title>Analysis of the draft genome of the red seaweed Gracilariopsis chorda provides insights into genome size evolution in Rhodophyta.</title>
        <authorList>
            <person name="Lee J."/>
            <person name="Yang E.C."/>
            <person name="Graf L."/>
            <person name="Yang J.H."/>
            <person name="Qiu H."/>
            <person name="Zel Zion U."/>
            <person name="Chan C.X."/>
            <person name="Stephens T.G."/>
            <person name="Weber A.P.M."/>
            <person name="Boo G.H."/>
            <person name="Boo S.M."/>
            <person name="Kim K.M."/>
            <person name="Shin Y."/>
            <person name="Jung M."/>
            <person name="Lee S.J."/>
            <person name="Yim H.S."/>
            <person name="Lee J.H."/>
            <person name="Bhattacharya D."/>
            <person name="Yoon H.S."/>
        </authorList>
    </citation>
    <scope>NUCLEOTIDE SEQUENCE [LARGE SCALE GENOMIC DNA]</scope>
    <source>
        <strain evidence="2 3">SKKU-2015</strain>
        <tissue evidence="2">Whole body</tissue>
    </source>
</reference>
<accession>A0A2V3ITW4</accession>
<keyword evidence="3" id="KW-1185">Reference proteome</keyword>
<evidence type="ECO:0000313" key="3">
    <source>
        <dbReference type="Proteomes" id="UP000247409"/>
    </source>
</evidence>
<dbReference type="EMBL" id="NBIV01000058">
    <property type="protein sequence ID" value="PXF45565.1"/>
    <property type="molecule type" value="Genomic_DNA"/>
</dbReference>
<feature type="region of interest" description="Disordered" evidence="1">
    <location>
        <begin position="1"/>
        <end position="35"/>
    </location>
</feature>
<gene>
    <name evidence="2" type="ORF">BWQ96_04703</name>
</gene>
<feature type="compositionally biased region" description="Basic and acidic residues" evidence="1">
    <location>
        <begin position="1"/>
        <end position="20"/>
    </location>
</feature>